<evidence type="ECO:0000256" key="1">
    <source>
        <dbReference type="SAM" id="MobiDB-lite"/>
    </source>
</evidence>
<dbReference type="Proteomes" id="UP000005087">
    <property type="component" value="Chromosome"/>
</dbReference>
<accession>I1D5A0</accession>
<evidence type="ECO:0008006" key="5">
    <source>
        <dbReference type="Google" id="ProtNLM"/>
    </source>
</evidence>
<organism evidence="3 4">
    <name type="scientific">Saccharomonospora glauca K62</name>
    <dbReference type="NCBI Taxonomy" id="928724"/>
    <lineage>
        <taxon>Bacteria</taxon>
        <taxon>Bacillati</taxon>
        <taxon>Actinomycetota</taxon>
        <taxon>Actinomycetes</taxon>
        <taxon>Pseudonocardiales</taxon>
        <taxon>Pseudonocardiaceae</taxon>
        <taxon>Saccharomonospora</taxon>
    </lineage>
</organism>
<keyword evidence="2" id="KW-1133">Transmembrane helix</keyword>
<protein>
    <recommendedName>
        <fullName evidence="5">DUF2267 domain-containing protein</fullName>
    </recommendedName>
</protein>
<dbReference type="eggNOG" id="COG5502">
    <property type="taxonomic scope" value="Bacteria"/>
</dbReference>
<proteinExistence type="predicted"/>
<feature type="transmembrane region" description="Helical" evidence="2">
    <location>
        <begin position="328"/>
        <end position="347"/>
    </location>
</feature>
<keyword evidence="2" id="KW-0812">Transmembrane</keyword>
<evidence type="ECO:0000313" key="3">
    <source>
        <dbReference type="EMBL" id="EIF00125.1"/>
    </source>
</evidence>
<feature type="transmembrane region" description="Helical" evidence="2">
    <location>
        <begin position="275"/>
        <end position="308"/>
    </location>
</feature>
<gene>
    <name evidence="3" type="ORF">SacglDRAFT_03261</name>
</gene>
<feature type="region of interest" description="Disordered" evidence="1">
    <location>
        <begin position="357"/>
        <end position="377"/>
    </location>
</feature>
<feature type="transmembrane region" description="Helical" evidence="2">
    <location>
        <begin position="206"/>
        <end position="230"/>
    </location>
</feature>
<dbReference type="HOGENOM" id="CLU_041420_1_0_11"/>
<evidence type="ECO:0000256" key="2">
    <source>
        <dbReference type="SAM" id="Phobius"/>
    </source>
</evidence>
<feature type="transmembrane region" description="Helical" evidence="2">
    <location>
        <begin position="242"/>
        <end position="263"/>
    </location>
</feature>
<reference evidence="4" key="2">
    <citation type="submission" date="2012-01" db="EMBL/GenBank/DDBJ databases">
        <title>Noncontiguous Finished sequence of chromosome of Saccharomonospora glauca K62.</title>
        <authorList>
            <consortium name="US DOE Joint Genome Institute"/>
            <person name="Lucas S."/>
            <person name="Han J."/>
            <person name="Lapidus A."/>
            <person name="Cheng J.-F."/>
            <person name="Goodwin L."/>
            <person name="Pitluck S."/>
            <person name="Peters L."/>
            <person name="Mikhailova N."/>
            <person name="Held B."/>
            <person name="Detter J.C."/>
            <person name="Han C."/>
            <person name="Tapia R."/>
            <person name="Land M."/>
            <person name="Hauser L."/>
            <person name="Kyrpides N."/>
            <person name="Ivanova N."/>
            <person name="Pagani I."/>
            <person name="Brambilla E.-M."/>
            <person name="Klenk H.-P."/>
            <person name="Woyke T."/>
        </authorList>
    </citation>
    <scope>NUCLEOTIDE SEQUENCE [LARGE SCALE GENOMIC DNA]</scope>
    <source>
        <strain evidence="4">K62</strain>
    </source>
</reference>
<dbReference type="AlphaFoldDB" id="I1D5A0"/>
<reference evidence="3 4" key="1">
    <citation type="submission" date="2011-09" db="EMBL/GenBank/DDBJ databases">
        <authorList>
            <consortium name="US DOE Joint Genome Institute (JGI-PGF)"/>
            <person name="Lucas S."/>
            <person name="Han J."/>
            <person name="Lapidus A."/>
            <person name="Cheng J.-F."/>
            <person name="Goodwin L."/>
            <person name="Pitluck S."/>
            <person name="Peters L."/>
            <person name="Land M.L."/>
            <person name="Hauser L."/>
            <person name="Brambilla E."/>
            <person name="Klenk H.-P."/>
            <person name="Woyke T.J."/>
        </authorList>
    </citation>
    <scope>NUCLEOTIDE SEQUENCE [LARGE SCALE GENOMIC DNA]</scope>
    <source>
        <strain evidence="3 4">K62</strain>
    </source>
</reference>
<dbReference type="EMBL" id="CM001484">
    <property type="protein sequence ID" value="EIF00125.1"/>
    <property type="molecule type" value="Genomic_DNA"/>
</dbReference>
<dbReference type="RefSeq" id="WP_005465848.1">
    <property type="nucleotide sequence ID" value="NZ_CM001484.1"/>
</dbReference>
<evidence type="ECO:0000313" key="4">
    <source>
        <dbReference type="Proteomes" id="UP000005087"/>
    </source>
</evidence>
<keyword evidence="4" id="KW-1185">Reference proteome</keyword>
<sequence>MSETGKDTHPAALDDEEFPRVVLGLLCDPGAPSDAVNALVDEFEDELTKYVSDKVVWEVRTHTEFLRLDEEGRVPLLNLARVVRPRYEWDLVVCVTDLPRQLDGTPVVADISVRHGVALASLPALGVVGVRRRLRDTLLYLAGELGRGMVGGRAGRERQRAGGRFTPVTWLDNPDAEIEVSLALVGWRGKLRLLGGMVRDNKPWRLVPELSTALAAGVAAAAFGIFYSSIWTLADALSNRRLLLISLLAVAAMVTWLIAYNRLWEPTGPGRLRAVLYNAASVLSLTIGVASWYLLLFLVTFAGAFTVIESQYLASSLGHPADLGDYLTLAWLASSMGTFAGALGSSLESEDAVYRAAYSRRERERRRRSRETREEEE</sequence>
<name>I1D5A0_9PSEU</name>
<keyword evidence="2" id="KW-0472">Membrane</keyword>